<proteinExistence type="predicted"/>
<name>A0A6J6TSB2_9ZZZZ</name>
<gene>
    <name evidence="1" type="ORF">UFOPK2786_01239</name>
</gene>
<dbReference type="EMBL" id="CAEZYW010000200">
    <property type="protein sequence ID" value="CAB4750028.1"/>
    <property type="molecule type" value="Genomic_DNA"/>
</dbReference>
<sequence>MVERVNEDGSGLVAVHHGRHECLVDRRAGESHVSAVGEGRLHLRDRGAFGHEHGRPYAEKLGGKRHALRMITGTRGNDTPPPLLFREERNPVVGAADLEGPGALEVLGDEMHPAADPVIEPSRTGHGQFANDTRQSRGCSLDVFERHGLWRGQAVGAHEPDPCTGFFPARARCSESRARDAALLPACPDEPPSPLTPPV</sequence>
<protein>
    <submittedName>
        <fullName evidence="1">Unannotated protein</fullName>
    </submittedName>
</protein>
<accession>A0A6J6TSB2</accession>
<evidence type="ECO:0000313" key="1">
    <source>
        <dbReference type="EMBL" id="CAB4750028.1"/>
    </source>
</evidence>
<dbReference type="AlphaFoldDB" id="A0A6J6TSB2"/>
<organism evidence="1">
    <name type="scientific">freshwater metagenome</name>
    <dbReference type="NCBI Taxonomy" id="449393"/>
    <lineage>
        <taxon>unclassified sequences</taxon>
        <taxon>metagenomes</taxon>
        <taxon>ecological metagenomes</taxon>
    </lineage>
</organism>
<reference evidence="1" key="1">
    <citation type="submission" date="2020-05" db="EMBL/GenBank/DDBJ databases">
        <authorList>
            <person name="Chiriac C."/>
            <person name="Salcher M."/>
            <person name="Ghai R."/>
            <person name="Kavagutti S V."/>
        </authorList>
    </citation>
    <scope>NUCLEOTIDE SEQUENCE</scope>
</reference>